<evidence type="ECO:0000256" key="12">
    <source>
        <dbReference type="SAM" id="SignalP"/>
    </source>
</evidence>
<keyword evidence="4 9" id="KW-0378">Hydrolase</keyword>
<dbReference type="Gene3D" id="3.40.50.200">
    <property type="entry name" value="Peptidase S8/S53 domain"/>
    <property type="match status" value="1"/>
</dbReference>
<feature type="active site" description="Charge relay system" evidence="8 9">
    <location>
        <position position="142"/>
    </location>
</feature>
<dbReference type="GO" id="GO:0005802">
    <property type="term" value="C:trans-Golgi network"/>
    <property type="evidence" value="ECO:0007669"/>
    <property type="project" value="TreeGrafter"/>
</dbReference>
<dbReference type="InterPro" id="IPR023827">
    <property type="entry name" value="Peptidase_S8_Asp-AS"/>
</dbReference>
<feature type="chain" id="PRO_5034579589" evidence="12">
    <location>
        <begin position="27"/>
        <end position="783"/>
    </location>
</feature>
<dbReference type="InterPro" id="IPR009030">
    <property type="entry name" value="Growth_fac_rcpt_cys_sf"/>
</dbReference>
<dbReference type="Gene3D" id="2.10.220.10">
    <property type="entry name" value="Hormone Receptor, Insulin-like Growth Factor Receptor 1, Chain A, domain 2"/>
    <property type="match status" value="1"/>
</dbReference>
<dbReference type="GO" id="GO:0016486">
    <property type="term" value="P:peptide hormone processing"/>
    <property type="evidence" value="ECO:0007669"/>
    <property type="project" value="TreeGrafter"/>
</dbReference>
<evidence type="ECO:0000256" key="9">
    <source>
        <dbReference type="PROSITE-ProRule" id="PRU01240"/>
    </source>
</evidence>
<dbReference type="Gene3D" id="2.60.120.260">
    <property type="entry name" value="Galactose-binding domain-like"/>
    <property type="match status" value="1"/>
</dbReference>
<dbReference type="InterPro" id="IPR034182">
    <property type="entry name" value="Kexin/furin"/>
</dbReference>
<dbReference type="Pfam" id="PF00082">
    <property type="entry name" value="Peptidase_S8"/>
    <property type="match status" value="1"/>
</dbReference>
<sequence>MDLRLASLTLGTLLILVTSGPRPSIGQKVYTNTWAVHITGGEQEAHRIARKHGFVNHGKVSFLFRRVILVCLESSLEWHICLRVMWAEQQVVKQRKKRDIYYEPADPKFAQQWYLVNRRDLNVKEAWKQGFTGQGVVVSILDDGIEKNHPDLIQNYDPDASYDVNDGDPDPQPRYTQLNDNRHGTRCAGEVAAVANNGICGVGVAYNAKIGGVRMLDGEVTDVVEAQSLSLNPQHIDIYSASWGPEDDGKTVDGPAKLAKEAFLHGVMEGRGGRGSIFVWASGNGGREKDSCNCDGYTNSIYTLSISSSTQNGNVPWYSEACSSTLATTYSSGGLNEKQIVTTDLRQKCTDSHTGTSASAPLAAGIIALALEANKNLTWRDMQHLVVRTSNPAHLTTNDWKINGVGRRVSHSYGYGLLDAGAIVALAKNWTNVGPQRKCVLSLVSENIGSHLVIKMSVDACAGTDTFVSSLEHAQAQLTLSYNRRGNLAIYLISPQGTRSTLLAPRPHDYSSEGFSDWAFMTTHSWDEDPRGEWTLEIENVAGNSDYGTLTQFTLVLYGTASSLSGPSAADSSSCKTYDLNQICTECNPGFYLYQTGCVRDCPGGFTAGTRSTFLPNNEVMPVLRPACLPCHPVCLTCSSTGPQNCLSCPPNRHLDAITGTCLHPNQIHRESPDGRLFQMRGDGSSVKLPVTVAVLSCAFIVAMFVAVFAFLQMHTRMQNKLPSAEVGPGSGLLVGFGFNRSAVAYKGIPSVWREDEGNSESENEEFEIRNERTAFIKTQSAL</sequence>
<dbReference type="Proteomes" id="UP000694701">
    <property type="component" value="Unplaced"/>
</dbReference>
<dbReference type="FunFam" id="2.60.120.260:FF:000034">
    <property type="entry name" value="furin isoform X2"/>
    <property type="match status" value="1"/>
</dbReference>
<keyword evidence="11" id="KW-0472">Membrane</keyword>
<evidence type="ECO:0000256" key="7">
    <source>
        <dbReference type="ARBA" id="ARBA00023180"/>
    </source>
</evidence>
<evidence type="ECO:0000313" key="15">
    <source>
        <dbReference type="Proteomes" id="UP000694701"/>
    </source>
</evidence>
<evidence type="ECO:0000256" key="10">
    <source>
        <dbReference type="RuleBase" id="RU003355"/>
    </source>
</evidence>
<dbReference type="InterPro" id="IPR015500">
    <property type="entry name" value="Peptidase_S8_subtilisin-rel"/>
</dbReference>
<feature type="active site" description="Charge relay system" evidence="8 9">
    <location>
        <position position="357"/>
    </location>
</feature>
<evidence type="ECO:0000256" key="6">
    <source>
        <dbReference type="ARBA" id="ARBA00023145"/>
    </source>
</evidence>
<dbReference type="Pfam" id="PF16470">
    <property type="entry name" value="S8_pro-domain"/>
    <property type="match status" value="1"/>
</dbReference>
<dbReference type="SUPFAM" id="SSF57184">
    <property type="entry name" value="Growth factor receptor domain"/>
    <property type="match status" value="1"/>
</dbReference>
<dbReference type="InterPro" id="IPR022398">
    <property type="entry name" value="Peptidase_S8_His-AS"/>
</dbReference>
<dbReference type="GO" id="GO:0000139">
    <property type="term" value="C:Golgi membrane"/>
    <property type="evidence" value="ECO:0007669"/>
    <property type="project" value="TreeGrafter"/>
</dbReference>
<evidence type="ECO:0000256" key="11">
    <source>
        <dbReference type="SAM" id="Phobius"/>
    </source>
</evidence>
<dbReference type="InterPro" id="IPR023828">
    <property type="entry name" value="Peptidase_S8_Ser-AS"/>
</dbReference>
<keyword evidence="5 9" id="KW-0720">Serine protease</keyword>
<evidence type="ECO:0000256" key="2">
    <source>
        <dbReference type="ARBA" id="ARBA00022685"/>
    </source>
</evidence>
<dbReference type="PANTHER" id="PTHR42884:SF32">
    <property type="entry name" value="FURIN (PAIRED BASIC AMINO ACID CLEAVING ENZYME) A"/>
    <property type="match status" value="1"/>
</dbReference>
<dbReference type="SMART" id="SM00261">
    <property type="entry name" value="FU"/>
    <property type="match status" value="2"/>
</dbReference>
<feature type="active site" description="Charge relay system" evidence="8 9">
    <location>
        <position position="183"/>
    </location>
</feature>
<dbReference type="FunFam" id="3.40.50.200:FF:000001">
    <property type="entry name" value="Furin 2, isoform B"/>
    <property type="match status" value="1"/>
</dbReference>
<keyword evidence="11" id="KW-0812">Transmembrane</keyword>
<keyword evidence="1 9" id="KW-0645">Protease</keyword>
<dbReference type="CDD" id="cd00064">
    <property type="entry name" value="FU"/>
    <property type="match status" value="2"/>
</dbReference>
<dbReference type="InterPro" id="IPR032815">
    <property type="entry name" value="S8_pro-domain"/>
</dbReference>
<keyword evidence="11" id="KW-1133">Transmembrane helix</keyword>
<dbReference type="InterPro" id="IPR006212">
    <property type="entry name" value="Furin_repeat"/>
</dbReference>
<dbReference type="InterPro" id="IPR002884">
    <property type="entry name" value="P_dom"/>
</dbReference>
<dbReference type="SUPFAM" id="SSF49785">
    <property type="entry name" value="Galactose-binding domain-like"/>
    <property type="match status" value="1"/>
</dbReference>
<dbReference type="PROSITE" id="PS51829">
    <property type="entry name" value="P_HOMO_B"/>
    <property type="match status" value="1"/>
</dbReference>
<protein>
    <submittedName>
        <fullName evidence="14">Furin (paired basic amino acid cleaving enzyme) a</fullName>
    </submittedName>
</protein>
<dbReference type="Gene3D" id="3.30.70.850">
    <property type="entry name" value="Peptidase S8, pro-domain"/>
    <property type="match status" value="1"/>
</dbReference>
<feature type="transmembrane region" description="Helical" evidence="11">
    <location>
        <begin position="689"/>
        <end position="712"/>
    </location>
</feature>
<keyword evidence="6" id="KW-0865">Zymogen</keyword>
<dbReference type="PANTHER" id="PTHR42884">
    <property type="entry name" value="PROPROTEIN CONVERTASE SUBTILISIN/KEXIN-RELATED"/>
    <property type="match status" value="1"/>
</dbReference>
<keyword evidence="2" id="KW-0165">Cleavage on pair of basic residues</keyword>
<evidence type="ECO:0000313" key="14">
    <source>
        <dbReference type="Ensembl" id="ENSCCRP00020109928.1"/>
    </source>
</evidence>
<evidence type="ECO:0000256" key="5">
    <source>
        <dbReference type="ARBA" id="ARBA00022825"/>
    </source>
</evidence>
<dbReference type="PROSITE" id="PS00137">
    <property type="entry name" value="SUBTILASE_HIS"/>
    <property type="match status" value="1"/>
</dbReference>
<dbReference type="Ensembl" id="ENSCCRT00020120069.1">
    <property type="protein sequence ID" value="ENSCCRP00020109928.1"/>
    <property type="gene ID" value="ENSCCRG00020049811.1"/>
</dbReference>
<feature type="signal peptide" evidence="12">
    <location>
        <begin position="1"/>
        <end position="26"/>
    </location>
</feature>
<dbReference type="GO" id="GO:0004252">
    <property type="term" value="F:serine-type endopeptidase activity"/>
    <property type="evidence" value="ECO:0007669"/>
    <property type="project" value="UniProtKB-UniRule"/>
</dbReference>
<evidence type="ECO:0000256" key="4">
    <source>
        <dbReference type="ARBA" id="ARBA00022801"/>
    </source>
</evidence>
<dbReference type="CDD" id="cd04059">
    <property type="entry name" value="Peptidases_S8_Protein_convertases_Kexins_Furin-like"/>
    <property type="match status" value="1"/>
</dbReference>
<dbReference type="PROSITE" id="PS51892">
    <property type="entry name" value="SUBTILASE"/>
    <property type="match status" value="1"/>
</dbReference>
<comment type="similarity">
    <text evidence="9 10">Belongs to the peptidase S8 family.</text>
</comment>
<evidence type="ECO:0000256" key="1">
    <source>
        <dbReference type="ARBA" id="ARBA00022670"/>
    </source>
</evidence>
<dbReference type="PROSITE" id="PS00138">
    <property type="entry name" value="SUBTILASE_SER"/>
    <property type="match status" value="1"/>
</dbReference>
<name>A0A8C2KII3_CYPCA</name>
<dbReference type="Pfam" id="PF01483">
    <property type="entry name" value="P_proprotein"/>
    <property type="match status" value="1"/>
</dbReference>
<organism evidence="14 15">
    <name type="scientific">Cyprinus carpio</name>
    <name type="common">Common carp</name>
    <dbReference type="NCBI Taxonomy" id="7962"/>
    <lineage>
        <taxon>Eukaryota</taxon>
        <taxon>Metazoa</taxon>
        <taxon>Chordata</taxon>
        <taxon>Craniata</taxon>
        <taxon>Vertebrata</taxon>
        <taxon>Euteleostomi</taxon>
        <taxon>Actinopterygii</taxon>
        <taxon>Neopterygii</taxon>
        <taxon>Teleostei</taxon>
        <taxon>Ostariophysi</taxon>
        <taxon>Cypriniformes</taxon>
        <taxon>Cyprinidae</taxon>
        <taxon>Cyprininae</taxon>
        <taxon>Cyprinus</taxon>
    </lineage>
</organism>
<evidence type="ECO:0000259" key="13">
    <source>
        <dbReference type="PROSITE" id="PS51829"/>
    </source>
</evidence>
<keyword evidence="3 12" id="KW-0732">Signal</keyword>
<dbReference type="InterPro" id="IPR036852">
    <property type="entry name" value="Peptidase_S8/S53_dom_sf"/>
</dbReference>
<dbReference type="InterPro" id="IPR000209">
    <property type="entry name" value="Peptidase_S8/S53_dom"/>
</dbReference>
<accession>A0A8C2KII3</accession>
<dbReference type="InterPro" id="IPR008979">
    <property type="entry name" value="Galactose-bd-like_sf"/>
</dbReference>
<dbReference type="PRINTS" id="PR00723">
    <property type="entry name" value="SUBTILISIN"/>
</dbReference>
<dbReference type="AlphaFoldDB" id="A0A8C2KII3"/>
<dbReference type="SUPFAM" id="SSF52743">
    <property type="entry name" value="Subtilisin-like"/>
    <property type="match status" value="1"/>
</dbReference>
<evidence type="ECO:0000256" key="3">
    <source>
        <dbReference type="ARBA" id="ARBA00022729"/>
    </source>
</evidence>
<evidence type="ECO:0000256" key="8">
    <source>
        <dbReference type="PIRSR" id="PIRSR615500-1"/>
    </source>
</evidence>
<reference evidence="14" key="1">
    <citation type="submission" date="2025-08" db="UniProtKB">
        <authorList>
            <consortium name="Ensembl"/>
        </authorList>
    </citation>
    <scope>IDENTIFICATION</scope>
</reference>
<proteinExistence type="inferred from homology"/>
<dbReference type="PROSITE" id="PS00136">
    <property type="entry name" value="SUBTILASE_ASP"/>
    <property type="match status" value="1"/>
</dbReference>
<feature type="domain" description="P/Homo B" evidence="13">
    <location>
        <begin position="433"/>
        <end position="563"/>
    </location>
</feature>
<dbReference type="InterPro" id="IPR038466">
    <property type="entry name" value="S8_pro-domain_sf"/>
</dbReference>
<dbReference type="SUPFAM" id="SSF54897">
    <property type="entry name" value="Protease propeptides/inhibitors"/>
    <property type="match status" value="1"/>
</dbReference>
<keyword evidence="7" id="KW-0325">Glycoprotein</keyword>